<dbReference type="InterPro" id="IPR001029">
    <property type="entry name" value="Flagellin_N"/>
</dbReference>
<dbReference type="EMBL" id="BSOG01000002">
    <property type="protein sequence ID" value="GLR13111.1"/>
    <property type="molecule type" value="Genomic_DNA"/>
</dbReference>
<feature type="domain" description="Flagellin C-terminal" evidence="6">
    <location>
        <begin position="435"/>
        <end position="519"/>
    </location>
</feature>
<dbReference type="Gene3D" id="2.170.280.10">
    <property type="entry name" value="f41 fragment of flagellin, middle domain"/>
    <property type="match status" value="1"/>
</dbReference>
<evidence type="ECO:0000259" key="6">
    <source>
        <dbReference type="Pfam" id="PF00700"/>
    </source>
</evidence>
<dbReference type="SUPFAM" id="SSF64518">
    <property type="entry name" value="Phase 1 flagellin"/>
    <property type="match status" value="1"/>
</dbReference>
<evidence type="ECO:0000259" key="5">
    <source>
        <dbReference type="Pfam" id="PF00669"/>
    </source>
</evidence>
<dbReference type="Gene3D" id="1.20.1330.10">
    <property type="entry name" value="f41 fragment of flagellin, N-terminal domain"/>
    <property type="match status" value="1"/>
</dbReference>
<dbReference type="InterPro" id="IPR001492">
    <property type="entry name" value="Flagellin"/>
</dbReference>
<dbReference type="Gene3D" id="6.10.10.10">
    <property type="entry name" value="Flagellar export chaperone, C-terminal domain"/>
    <property type="match status" value="1"/>
</dbReference>
<dbReference type="InterPro" id="IPR042187">
    <property type="entry name" value="Flagellin_C_sub2"/>
</dbReference>
<reference evidence="8" key="1">
    <citation type="journal article" date="2019" name="Int. J. Syst. Evol. Microbiol.">
        <title>The Global Catalogue of Microorganisms (GCM) 10K type strain sequencing project: providing services to taxonomists for standard genome sequencing and annotation.</title>
        <authorList>
            <consortium name="The Broad Institute Genomics Platform"/>
            <consortium name="The Broad Institute Genome Sequencing Center for Infectious Disease"/>
            <person name="Wu L."/>
            <person name="Ma J."/>
        </authorList>
    </citation>
    <scope>NUCLEOTIDE SEQUENCE [LARGE SCALE GENOMIC DNA]</scope>
    <source>
        <strain evidence="8">NBRC 110044</strain>
    </source>
</reference>
<gene>
    <name evidence="7" type="primary">fliC_3</name>
    <name evidence="7" type="ORF">GCM10007907_19010</name>
</gene>
<dbReference type="Pfam" id="PF00669">
    <property type="entry name" value="Flagellin_N"/>
    <property type="match status" value="1"/>
</dbReference>
<sequence>MQTINTNIPSLNAQRNLGNTANTLNTSLQRLSSGLRINSAKDDAAGLAISERFSSQIRGMDQARRNANDGVSLAQTGEGALQQMGDILQRIRELAVQSANATNSSSDRQALNSEVNELVAELDRFATTTEFNGLKMFDGSFSSSIFQVGANANQNITATTRNLRTDQYGTYQVGNSIRASGSDKVAAYDLSGTGHISGGVVLTAGTFELRGFAGAATISGVTGDTAASLATKINAVTDSTGVTATARTTASFKFSGDTAGSGAYSLEVLGNQAKEQVASVSFTISKNENGTLNLQEAVTAFNDKSSLTGITAKLSDSREELVLENATGGNITVKLTSLSAAQVISGGYISSGGTFVADGEVIDTAEDARTYGGQLTLNSTSSFSVESDATLELNLGALDDDDTQGLQASTVLASELEEVSEINISTVEGATQALRTVDGAIAAITAQRAKFGALQSRFEATISNLQTSSENLSAARSRIRDADFASETANLTKAQILQQAGTAMLAQANALPQQVLSLLNG</sequence>
<name>A0ABQ5YIL9_9NEIS</name>
<evidence type="ECO:0000313" key="7">
    <source>
        <dbReference type="EMBL" id="GLR13111.1"/>
    </source>
</evidence>
<dbReference type="Gene3D" id="6.10.280.190">
    <property type="match status" value="1"/>
</dbReference>
<dbReference type="InterPro" id="IPR010810">
    <property type="entry name" value="Flagellin_hook_IN_motif"/>
</dbReference>
<proteinExistence type="inferred from homology"/>
<evidence type="ECO:0000256" key="1">
    <source>
        <dbReference type="ARBA" id="ARBA00005709"/>
    </source>
</evidence>
<keyword evidence="2 4" id="KW-0964">Secreted</keyword>
<keyword evidence="7" id="KW-0282">Flagellum</keyword>
<dbReference type="PANTHER" id="PTHR42792">
    <property type="entry name" value="FLAGELLIN"/>
    <property type="match status" value="1"/>
</dbReference>
<keyword evidence="8" id="KW-1185">Reference proteome</keyword>
<dbReference type="PANTHER" id="PTHR42792:SF2">
    <property type="entry name" value="FLAGELLIN"/>
    <property type="match status" value="1"/>
</dbReference>
<comment type="subcellular location">
    <subcellularLocation>
        <location evidence="4">Secreted</location>
    </subcellularLocation>
    <subcellularLocation>
        <location evidence="4">Bacterial flagellum</location>
    </subcellularLocation>
</comment>
<feature type="domain" description="Flagellin N-terminal" evidence="5">
    <location>
        <begin position="4"/>
        <end position="141"/>
    </location>
</feature>
<dbReference type="PRINTS" id="PR00207">
    <property type="entry name" value="FLAGELLIN"/>
</dbReference>
<dbReference type="InterPro" id="IPR046358">
    <property type="entry name" value="Flagellin_C"/>
</dbReference>
<comment type="similarity">
    <text evidence="1 4">Belongs to the bacterial flagellin family.</text>
</comment>
<comment type="caution">
    <text evidence="7">The sequence shown here is derived from an EMBL/GenBank/DDBJ whole genome shotgun (WGS) entry which is preliminary data.</text>
</comment>
<dbReference type="RefSeq" id="WP_284196222.1">
    <property type="nucleotide sequence ID" value="NZ_BSOG01000002.1"/>
</dbReference>
<evidence type="ECO:0000256" key="3">
    <source>
        <dbReference type="ARBA" id="ARBA00023143"/>
    </source>
</evidence>
<comment type="function">
    <text evidence="4">Flagellin is the subunit protein which polymerizes to form the filaments of bacterial flagella.</text>
</comment>
<dbReference type="Proteomes" id="UP001156706">
    <property type="component" value="Unassembled WGS sequence"/>
</dbReference>
<evidence type="ECO:0000256" key="2">
    <source>
        <dbReference type="ARBA" id="ARBA00022525"/>
    </source>
</evidence>
<dbReference type="Pfam" id="PF00700">
    <property type="entry name" value="Flagellin_C"/>
    <property type="match status" value="1"/>
</dbReference>
<accession>A0ABQ5YIL9</accession>
<protein>
    <recommendedName>
        <fullName evidence="4">Flagellin</fullName>
    </recommendedName>
</protein>
<dbReference type="Pfam" id="PF07196">
    <property type="entry name" value="Flagellin_IN"/>
    <property type="match status" value="1"/>
</dbReference>
<evidence type="ECO:0000313" key="8">
    <source>
        <dbReference type="Proteomes" id="UP001156706"/>
    </source>
</evidence>
<organism evidence="7 8">
    <name type="scientific">Chitinimonas prasina</name>
    <dbReference type="NCBI Taxonomy" id="1434937"/>
    <lineage>
        <taxon>Bacteria</taxon>
        <taxon>Pseudomonadati</taxon>
        <taxon>Pseudomonadota</taxon>
        <taxon>Betaproteobacteria</taxon>
        <taxon>Neisseriales</taxon>
        <taxon>Chitinibacteraceae</taxon>
        <taxon>Chitinimonas</taxon>
    </lineage>
</organism>
<evidence type="ECO:0000256" key="4">
    <source>
        <dbReference type="RuleBase" id="RU362073"/>
    </source>
</evidence>
<dbReference type="Gene3D" id="2.30.220.10">
    <property type="entry name" value="f41 fragment of flagellin, C-terminal domain"/>
    <property type="match status" value="1"/>
</dbReference>
<keyword evidence="7" id="KW-0966">Cell projection</keyword>
<keyword evidence="3 4" id="KW-0975">Bacterial flagellum</keyword>
<keyword evidence="7" id="KW-0969">Cilium</keyword>